<evidence type="ECO:0000313" key="2">
    <source>
        <dbReference type="EMBL" id="CAI9557918.1"/>
    </source>
</evidence>
<protein>
    <submittedName>
        <fullName evidence="2">Uncharacterized protein</fullName>
    </submittedName>
</protein>
<feature type="region of interest" description="Disordered" evidence="1">
    <location>
        <begin position="64"/>
        <end position="95"/>
    </location>
</feature>
<gene>
    <name evidence="2" type="ORF">SPARVUS_LOCUS4790106</name>
</gene>
<organism evidence="2 3">
    <name type="scientific">Staurois parvus</name>
    <dbReference type="NCBI Taxonomy" id="386267"/>
    <lineage>
        <taxon>Eukaryota</taxon>
        <taxon>Metazoa</taxon>
        <taxon>Chordata</taxon>
        <taxon>Craniata</taxon>
        <taxon>Vertebrata</taxon>
        <taxon>Euteleostomi</taxon>
        <taxon>Amphibia</taxon>
        <taxon>Batrachia</taxon>
        <taxon>Anura</taxon>
        <taxon>Neobatrachia</taxon>
        <taxon>Ranoidea</taxon>
        <taxon>Ranidae</taxon>
        <taxon>Staurois</taxon>
    </lineage>
</organism>
<accession>A0ABN9CCW3</accession>
<evidence type="ECO:0000256" key="1">
    <source>
        <dbReference type="SAM" id="MobiDB-lite"/>
    </source>
</evidence>
<keyword evidence="3" id="KW-1185">Reference proteome</keyword>
<dbReference type="EMBL" id="CATNWA010009377">
    <property type="protein sequence ID" value="CAI9557918.1"/>
    <property type="molecule type" value="Genomic_DNA"/>
</dbReference>
<reference evidence="2" key="1">
    <citation type="submission" date="2023-05" db="EMBL/GenBank/DDBJ databases">
        <authorList>
            <person name="Stuckert A."/>
        </authorList>
    </citation>
    <scope>NUCLEOTIDE SEQUENCE</scope>
</reference>
<sequence length="95" mass="10287">MAARHAASIYIKTVSLLDTVGHMVQDGPVPRQVIAGIRGTRRSPGSRVRALGAAHEPRMRAAVYKRPPDPALPPSGRLYTTAGQEVVKDKSKNFE</sequence>
<dbReference type="Proteomes" id="UP001162483">
    <property type="component" value="Unassembled WGS sequence"/>
</dbReference>
<proteinExistence type="predicted"/>
<feature type="non-terminal residue" evidence="2">
    <location>
        <position position="95"/>
    </location>
</feature>
<evidence type="ECO:0000313" key="3">
    <source>
        <dbReference type="Proteomes" id="UP001162483"/>
    </source>
</evidence>
<name>A0ABN9CCW3_9NEOB</name>
<comment type="caution">
    <text evidence="2">The sequence shown here is derived from an EMBL/GenBank/DDBJ whole genome shotgun (WGS) entry which is preliminary data.</text>
</comment>
<feature type="compositionally biased region" description="Basic and acidic residues" evidence="1">
    <location>
        <begin position="86"/>
        <end position="95"/>
    </location>
</feature>